<comment type="caution">
    <text evidence="2">The sequence shown here is derived from an EMBL/GenBank/DDBJ whole genome shotgun (WGS) entry which is preliminary data.</text>
</comment>
<protein>
    <recommendedName>
        <fullName evidence="4">Transporter</fullName>
    </recommendedName>
</protein>
<accession>A0AA37SRK1</accession>
<reference evidence="2" key="1">
    <citation type="journal article" date="2014" name="Int. J. Syst. Evol. Microbiol.">
        <title>Complete genome sequence of Corynebacterium casei LMG S-19264T (=DSM 44701T), isolated from a smear-ripened cheese.</title>
        <authorList>
            <consortium name="US DOE Joint Genome Institute (JGI-PGF)"/>
            <person name="Walter F."/>
            <person name="Albersmeier A."/>
            <person name="Kalinowski J."/>
            <person name="Ruckert C."/>
        </authorList>
    </citation>
    <scope>NUCLEOTIDE SEQUENCE</scope>
    <source>
        <strain evidence="2">NBRC 108769</strain>
    </source>
</reference>
<dbReference type="RefSeq" id="WP_235291225.1">
    <property type="nucleotide sequence ID" value="NZ_BSOH01000014.1"/>
</dbReference>
<keyword evidence="3" id="KW-1185">Reference proteome</keyword>
<dbReference type="Proteomes" id="UP001156666">
    <property type="component" value="Unassembled WGS sequence"/>
</dbReference>
<proteinExistence type="predicted"/>
<evidence type="ECO:0008006" key="4">
    <source>
        <dbReference type="Google" id="ProtNLM"/>
    </source>
</evidence>
<gene>
    <name evidence="2" type="ORF">GCM10007940_21710</name>
</gene>
<keyword evidence="1" id="KW-0732">Signal</keyword>
<organism evidence="2 3">
    <name type="scientific">Portibacter lacus</name>
    <dbReference type="NCBI Taxonomy" id="1099794"/>
    <lineage>
        <taxon>Bacteria</taxon>
        <taxon>Pseudomonadati</taxon>
        <taxon>Bacteroidota</taxon>
        <taxon>Saprospiria</taxon>
        <taxon>Saprospirales</taxon>
        <taxon>Haliscomenobacteraceae</taxon>
        <taxon>Portibacter</taxon>
    </lineage>
</organism>
<dbReference type="EMBL" id="BSOH01000014">
    <property type="protein sequence ID" value="GLR17556.1"/>
    <property type="molecule type" value="Genomic_DNA"/>
</dbReference>
<evidence type="ECO:0000313" key="3">
    <source>
        <dbReference type="Proteomes" id="UP001156666"/>
    </source>
</evidence>
<sequence>MQSIKIILVVCIISLSFTKSYACDSCGGNIGSTFNGLLSLRNSNYITMKWDYTSYISSKSSSHNIQDYFHAIQLSGRYQIKNNWSVQAFVQYLSKSRTEDSNTSIFSGLGDAIASLNYAIPGDVFCSIRKSAEFAAGLKMPTGKYKSSLHDVNLPQNFNLGTGGLGYFVSGNFSLSGARNGMAIYSAYILESKSPDGYKFGNTWSNNLSIFRKQSISPSYTILGSTGLVYEKQDIERFANGNKVVASGSEALLIPISLGITHQKWMVQAKYSMPIYQNFTNHELNMTNRVSVQFSYFLN</sequence>
<reference evidence="2" key="2">
    <citation type="submission" date="2023-01" db="EMBL/GenBank/DDBJ databases">
        <title>Draft genome sequence of Portibacter lacus strain NBRC 108769.</title>
        <authorList>
            <person name="Sun Q."/>
            <person name="Mori K."/>
        </authorList>
    </citation>
    <scope>NUCLEOTIDE SEQUENCE</scope>
    <source>
        <strain evidence="2">NBRC 108769</strain>
    </source>
</reference>
<name>A0AA37SRK1_9BACT</name>
<dbReference type="AlphaFoldDB" id="A0AA37SRK1"/>
<evidence type="ECO:0000313" key="2">
    <source>
        <dbReference type="EMBL" id="GLR17556.1"/>
    </source>
</evidence>
<evidence type="ECO:0000256" key="1">
    <source>
        <dbReference type="SAM" id="SignalP"/>
    </source>
</evidence>
<feature type="chain" id="PRO_5041447695" description="Transporter" evidence="1">
    <location>
        <begin position="23"/>
        <end position="299"/>
    </location>
</feature>
<feature type="signal peptide" evidence="1">
    <location>
        <begin position="1"/>
        <end position="22"/>
    </location>
</feature>